<feature type="domain" description="Fibronectin type-III" evidence="4">
    <location>
        <begin position="685"/>
        <end position="778"/>
    </location>
</feature>
<dbReference type="InterPro" id="IPR015919">
    <property type="entry name" value="Cadherin-like_sf"/>
</dbReference>
<evidence type="ECO:0000256" key="3">
    <source>
        <dbReference type="ARBA" id="ARBA00023326"/>
    </source>
</evidence>
<dbReference type="Gene3D" id="2.60.40.10">
    <property type="entry name" value="Immunoglobulins"/>
    <property type="match status" value="6"/>
</dbReference>
<accession>A0ABV9EIG7</accession>
<evidence type="ECO:0000256" key="1">
    <source>
        <dbReference type="ARBA" id="ARBA00023277"/>
    </source>
</evidence>
<sequence length="3034" mass="301303">MRWARKPRRAIARVALVGLLGSVLAVPLNGVPAARAAGTLLFNQPFHNNTVDPTYPVTIPALPTGAAGTNGACLTAVGNPSGAGLHSCATNTDAQGLGALRLTNTSTFQEGGVFGATSAPTSEGLDVTFNAYQYGGGSADGMTFVAAAVDPAVPLPPANIGQPGGALGYSSTKQGNLVGLANAYLGVGFDVFGNFSNNVYEGSGCTDPPYISTTGARVPGQVVVRGPGNGIVGYCAINSTATTVTSPVVPLHGTTRAASKVPVEVVINPTGSSFTTVSGVVVAAGAYKVVFTPVGGSPRTLAGTLPTVSSTLYPSTTWLNAAGIPRQLVFGWVGATGSVTDFHEIDNANVVTFNPVPSLNVAQTSYNGSSPQPGDPVTYTVVPSVSSTGSNETSPISVTETMPAGTVPVGAFGTGWVCAAPVGQKITCTNSNAPFAAGSSLSPITVVGIVTGSSVTPALIQSSSTVTASSIDADPGIALTTTAGTIPANPSGITVTPSSSTIAGGVAVTVGGSNLSGATAIEIGTTAEQRAGTPVVLLPCASGPAAGCFTVNANGSLQISSMPSRTSAAAVTVTVVTQGVAGAAAYVYTDKPATPAAPVATAGSSSATVTWVAPASNGSTITGYLVTPYRNGVAQTVQSFDASTTTRTLTGLTVGATYTFTVAAVNSLGTSTASPPSNAVVPYTVPGQPAVPTAVAGDSQATVTWTAPATGGSPITGYVVTPYIGLVAQTPQTFTGTATTQTVTGLTPGTAYTFTVAAQNVAGTGPASARSAAVTPNASPALTFAPPPAGQVAIAYSDQLTFSGGTGPYVWSVSAGTLPPGITLNASTGLLSGTPTTGGSSSFTVRLVDANNQSDTRAATIVIAASPTLTFAPPPAGQVGAPYSDQLTFSGGTGPYVWSVSAGSLPPGITLNTGTGLLSGTPTTTGSSSFTIKIVDANNQSDTRAASLVIGVGPVVITKTADTQAATAGTTVHYTITVHNTGTSAFTGVSFTDPLTDVLDDATYNSDVTASSGTAAFTSPNVTWTGNLAAGATATITYSMTVKPLGSGDGAMSNTVTSTTLGANCAAGVLDSRCAVTITLLGLTITKLSDVLTTTPGTTVHYTITVTNTGQTAYAAANFSDPLAGVLDDATYNADASATSGTVSFASQTLSWTGGLAPGGSASITYSVTVKDPDTGDKNLTNTVTSASAGNNCPSGGTDPRCTTTITALIPKLTIVSSTDVSTVVPTGVVRYTVTVTNTGQTPYTGANFNFWLAGALDNATYNGDATTTSGNLVFNLDGSVTWTGNVPIGGTVTLSASLTVNNPPTGGSTMTSTLTSTTPGSNCPIGGTAPACATTVTILIPALTITKTADTATTTPGQTITYTTVIANTGQTPYTGATINDSLTGVLTDATYNADATTTTGTLTYTAPNLGWTGNLAIGATATITYTATVLNPDPGDKQIFNTITSTELGNNCPTGSTDTACTARVTVLTPALTITKTSSTPTVVGGGTLTYTITVANTGQTPYTGATLTDDLTGILDDATYNADATATTGTATYTAPDLTWTGNLAIGATATITYTMTMHSAGVGSGNGTLTNTVTSATPGNNCPAGGSDPRCTVTVKLSQLLLTQSYSSLTTTPGSVINLNATFTNVGQTPYVGIRVLAGSAGTIDDAIPNGDQVASSGTLLLTATGITWIGNIPVGGVVTVTGSLTVKNPDTGDKIITGTLVSAAPGNNCPAGGTDPLCTARTDVLTPALSITKTADTATQVPGGAVGYTVVIQNTGQTPYTGATVTDDLSGVLTDATYAADAAATAGSVSYSAPVLTWTGDLAVGATVTVTYSVTVLDPDPGNKSLINTAVSSDVGSTCPPNSGNPACVAFVTVLTPALTIVKTSGQPFTTAGGTVAYTITVTNSGQTPYTGAALADDLSGVLDDATYGADASATSGTVGYTAPNLTWTGNLAVGAAATITYTVNVDNPDPGDASLVNTVTSPTTGSNCPSAAPNLLCTATVAVTPTTALTFIKTAGAPSTVRGAVVSYTITIANSAASPYLAATFTDPLTGVLDDATYNANASATSGTVGYSAPNLTWTGDVPAGGSVTVTYSVTVHASPTGDDTLANTLVSSATDGNCPSGGNDPRCKAKVTVSSLTLLNTADTATTTPGGVVRLTSTFTNTGQTPYAQISVTLSSDDLLDDVTPKGDETASSGTLLLGPTGLVWRGDILPGDSVSVTSSFTVNDPDTGDKHIVSTSVSNTPGSNCPTGSSDPRCSATVEVLIPELTIAKTASAPTTVPGGMIGYTLTIHNTGETPYTGISVTDSLTGMLDDAVYNGDGAAATGTVSFSSPVLTWTGDVPLGATVTVTYSVTVRNPDPGGKLMVNSVTSTAQGSTCTSKVTSAACITSVGVLTPLLIIVKSSNVATTTSGATVRYTVTVTNRGQTSYAVAGFSDPLAGVLDDATYNADASTTSGTVSFASQTVSWTGSLGVSSAATITYSVTVKTPDTGDKSLTNTVISATSGNNCPSGGSDPRCTTTVPAAVLTITSSTDVSTVVPTGVVRYTVTVTNTGQTPYTGANFNFWLAGALDNATYNGDATTTSGNLDFNLDGSVTWTGNVPIGGTVTLSASVTVNNPPTGGSTMTSTLTSTTPGNNCPIGGTDPACATTVTILIPALTITKTADMSTATPGSTITYTVLIANTGQSAYTAAVVDDSLAGVLTDATYGNDATATTGSLAYTAPTLTWTGNLAVGATATITYTATVLNPDPGDKQIFNTITSTELGSNCPTIGIDPACTARITVLVPALTITKTSDAPSIVIGGTSSIVAGDVVSYTITVANTGQTAYTGAALTDDLTGVLDDAAYGNDATATSGTVTYTAPNLGWTGDLAIGATATITYSVTTISPDLGDGVLTNTTASATAGSNCPAASLDVRCATSVIVIAQSITLGVLTDGFTLTGVPDTTVRRDGVVTLTVASNAPGGYNVMLRAVSPVLTTPLDTATIPIANLKVRETGTSTFQPLSSITSIPIHSQSEPSALEGDALSNDYEVDIPFVPSGRYSGILEYITSTL</sequence>
<dbReference type="CDD" id="cd00063">
    <property type="entry name" value="FN3"/>
    <property type="match status" value="2"/>
</dbReference>
<dbReference type="Proteomes" id="UP001595891">
    <property type="component" value="Unassembled WGS sequence"/>
</dbReference>
<gene>
    <name evidence="6" type="ORF">ACFO8L_24445</name>
</gene>
<evidence type="ECO:0000256" key="2">
    <source>
        <dbReference type="ARBA" id="ARBA00023295"/>
    </source>
</evidence>
<protein>
    <submittedName>
        <fullName evidence="6">Fibronectin type III domain-containing protein</fullName>
    </submittedName>
</protein>
<dbReference type="PRINTS" id="PR00014">
    <property type="entry name" value="FNTYPEIII"/>
</dbReference>
<keyword evidence="3" id="KW-0624">Polysaccharide degradation</keyword>
<dbReference type="PROSITE" id="PS51173">
    <property type="entry name" value="CBM2"/>
    <property type="match status" value="1"/>
</dbReference>
<dbReference type="PANTHER" id="PTHR34819:SF3">
    <property type="entry name" value="CELL SURFACE PROTEIN"/>
    <property type="match status" value="1"/>
</dbReference>
<feature type="domain" description="Fibronectin type-III" evidence="4">
    <location>
        <begin position="591"/>
        <end position="684"/>
    </location>
</feature>
<evidence type="ECO:0000259" key="4">
    <source>
        <dbReference type="PROSITE" id="PS50853"/>
    </source>
</evidence>
<dbReference type="SUPFAM" id="SSF49313">
    <property type="entry name" value="Cadherin-like"/>
    <property type="match status" value="2"/>
</dbReference>
<dbReference type="InterPro" id="IPR036116">
    <property type="entry name" value="FN3_sf"/>
</dbReference>
<feature type="domain" description="CBM2" evidence="5">
    <location>
        <begin position="1456"/>
        <end position="1585"/>
    </location>
</feature>
<dbReference type="InterPro" id="IPR057687">
    <property type="entry name" value="DUF7927"/>
</dbReference>
<keyword evidence="2" id="KW-0378">Hydrolase</keyword>
<dbReference type="InterPro" id="IPR003961">
    <property type="entry name" value="FN3_dom"/>
</dbReference>
<dbReference type="EMBL" id="JBHSFN010000015">
    <property type="protein sequence ID" value="MFC4589263.1"/>
    <property type="molecule type" value="Genomic_DNA"/>
</dbReference>
<dbReference type="Gene3D" id="2.60.40.290">
    <property type="match status" value="2"/>
</dbReference>
<dbReference type="InterPro" id="IPR012291">
    <property type="entry name" value="CBM2_carb-bd_dom_sf"/>
</dbReference>
<evidence type="ECO:0000313" key="7">
    <source>
        <dbReference type="Proteomes" id="UP001595891"/>
    </source>
</evidence>
<dbReference type="InterPro" id="IPR001919">
    <property type="entry name" value="CBD2"/>
</dbReference>
<dbReference type="InterPro" id="IPR051172">
    <property type="entry name" value="Chlamydia_OmcB"/>
</dbReference>
<comment type="caution">
    <text evidence="6">The sequence shown here is derived from an EMBL/GenBank/DDBJ whole genome shotgun (WGS) entry which is preliminary data.</text>
</comment>
<keyword evidence="2" id="KW-0326">Glycosidase</keyword>
<name>A0ABV9EIG7_9ACTN</name>
<dbReference type="Pfam" id="PF25549">
    <property type="entry name" value="DUF7927"/>
    <property type="match status" value="11"/>
</dbReference>
<dbReference type="SUPFAM" id="SSF49265">
    <property type="entry name" value="Fibronectin type III"/>
    <property type="match status" value="1"/>
</dbReference>
<dbReference type="PROSITE" id="PS50853">
    <property type="entry name" value="FN3"/>
    <property type="match status" value="2"/>
</dbReference>
<dbReference type="SMART" id="SM00060">
    <property type="entry name" value="FN3"/>
    <property type="match status" value="2"/>
</dbReference>
<evidence type="ECO:0000313" key="6">
    <source>
        <dbReference type="EMBL" id="MFC4589263.1"/>
    </source>
</evidence>
<dbReference type="InterPro" id="IPR013783">
    <property type="entry name" value="Ig-like_fold"/>
</dbReference>
<organism evidence="6 7">
    <name type="scientific">Sphaerisporangium corydalis</name>
    <dbReference type="NCBI Taxonomy" id="1441875"/>
    <lineage>
        <taxon>Bacteria</taxon>
        <taxon>Bacillati</taxon>
        <taxon>Actinomycetota</taxon>
        <taxon>Actinomycetes</taxon>
        <taxon>Streptosporangiales</taxon>
        <taxon>Streptosporangiaceae</taxon>
        <taxon>Sphaerisporangium</taxon>
    </lineage>
</organism>
<keyword evidence="1" id="KW-0119">Carbohydrate metabolism</keyword>
<dbReference type="NCBIfam" id="TIGR01451">
    <property type="entry name" value="B_ant_repeat"/>
    <property type="match status" value="9"/>
</dbReference>
<dbReference type="InterPro" id="IPR047589">
    <property type="entry name" value="DUF11_rpt"/>
</dbReference>
<proteinExistence type="predicted"/>
<keyword evidence="7" id="KW-1185">Reference proteome</keyword>
<evidence type="ECO:0000259" key="5">
    <source>
        <dbReference type="PROSITE" id="PS51173"/>
    </source>
</evidence>
<dbReference type="Pfam" id="PF00041">
    <property type="entry name" value="fn3"/>
    <property type="match status" value="2"/>
</dbReference>
<dbReference type="SUPFAM" id="SSF49899">
    <property type="entry name" value="Concanavalin A-like lectins/glucanases"/>
    <property type="match status" value="1"/>
</dbReference>
<dbReference type="InterPro" id="IPR013320">
    <property type="entry name" value="ConA-like_dom_sf"/>
</dbReference>
<dbReference type="PANTHER" id="PTHR34819">
    <property type="entry name" value="LARGE CYSTEINE-RICH PERIPLASMIC PROTEIN OMCB"/>
    <property type="match status" value="1"/>
</dbReference>
<reference evidence="7" key="1">
    <citation type="journal article" date="2019" name="Int. J. Syst. Evol. Microbiol.">
        <title>The Global Catalogue of Microorganisms (GCM) 10K type strain sequencing project: providing services to taxonomists for standard genome sequencing and annotation.</title>
        <authorList>
            <consortium name="The Broad Institute Genomics Platform"/>
            <consortium name="The Broad Institute Genome Sequencing Center for Infectious Disease"/>
            <person name="Wu L."/>
            <person name="Ma J."/>
        </authorList>
    </citation>
    <scope>NUCLEOTIDE SEQUENCE [LARGE SCALE GENOMIC DNA]</scope>
    <source>
        <strain evidence="7">CCUG 49560</strain>
    </source>
</reference>